<dbReference type="Proteomes" id="UP000789405">
    <property type="component" value="Unassembled WGS sequence"/>
</dbReference>
<dbReference type="AlphaFoldDB" id="A0A9N9JPF9"/>
<keyword evidence="2" id="KW-1185">Reference proteome</keyword>
<feature type="non-terminal residue" evidence="1">
    <location>
        <position position="1"/>
    </location>
</feature>
<evidence type="ECO:0000313" key="1">
    <source>
        <dbReference type="EMBL" id="CAG8790099.1"/>
    </source>
</evidence>
<gene>
    <name evidence="1" type="ORF">DERYTH_LOCUS21237</name>
</gene>
<reference evidence="1" key="1">
    <citation type="submission" date="2021-06" db="EMBL/GenBank/DDBJ databases">
        <authorList>
            <person name="Kallberg Y."/>
            <person name="Tangrot J."/>
            <person name="Rosling A."/>
        </authorList>
    </citation>
    <scope>NUCLEOTIDE SEQUENCE</scope>
    <source>
        <strain evidence="1">MA453B</strain>
    </source>
</reference>
<organism evidence="1 2">
    <name type="scientific">Dentiscutata erythropus</name>
    <dbReference type="NCBI Taxonomy" id="1348616"/>
    <lineage>
        <taxon>Eukaryota</taxon>
        <taxon>Fungi</taxon>
        <taxon>Fungi incertae sedis</taxon>
        <taxon>Mucoromycota</taxon>
        <taxon>Glomeromycotina</taxon>
        <taxon>Glomeromycetes</taxon>
        <taxon>Diversisporales</taxon>
        <taxon>Gigasporaceae</taxon>
        <taxon>Dentiscutata</taxon>
    </lineage>
</organism>
<comment type="caution">
    <text evidence="1">The sequence shown here is derived from an EMBL/GenBank/DDBJ whole genome shotgun (WGS) entry which is preliminary data.</text>
</comment>
<sequence>LGGIDSYRNEEQSDWTALNHSHRDVLVTSHHLLFDRYESRFFVKVY</sequence>
<evidence type="ECO:0000313" key="2">
    <source>
        <dbReference type="Proteomes" id="UP000789405"/>
    </source>
</evidence>
<accession>A0A9N9JPF9</accession>
<protein>
    <submittedName>
        <fullName evidence="1">15850_t:CDS:1</fullName>
    </submittedName>
</protein>
<dbReference type="EMBL" id="CAJVPY010026667">
    <property type="protein sequence ID" value="CAG8790099.1"/>
    <property type="molecule type" value="Genomic_DNA"/>
</dbReference>
<proteinExistence type="predicted"/>
<name>A0A9N9JPF9_9GLOM</name>